<dbReference type="GO" id="GO:0006508">
    <property type="term" value="P:proteolysis"/>
    <property type="evidence" value="ECO:0007669"/>
    <property type="project" value="UniProtKB-KW"/>
</dbReference>
<dbReference type="EMBL" id="CP009528">
    <property type="protein sequence ID" value="AKB53307.1"/>
    <property type="molecule type" value="Genomic_DNA"/>
</dbReference>
<dbReference type="AlphaFoldDB" id="A0A0E3QRY3"/>
<keyword evidence="1" id="KW-0645">Protease</keyword>
<evidence type="ECO:0000313" key="1">
    <source>
        <dbReference type="EMBL" id="AKB53307.1"/>
    </source>
</evidence>
<dbReference type="Proteomes" id="UP000033033">
    <property type="component" value="Chromosome"/>
</dbReference>
<dbReference type="GO" id="GO:0008233">
    <property type="term" value="F:peptidase activity"/>
    <property type="evidence" value="ECO:0007669"/>
    <property type="project" value="UniProtKB-KW"/>
</dbReference>
<dbReference type="HOGENOM" id="CLU_3163081_0_0_2"/>
<sequence length="47" mass="5117">MVSLVFPLSTIQMVKGGIPFPGPKEQAIWGHTVVAVGYDDDMKIKNT</sequence>
<keyword evidence="2" id="KW-1185">Reference proteome</keyword>
<reference evidence="1 2" key="1">
    <citation type="submission" date="2014-07" db="EMBL/GenBank/DDBJ databases">
        <title>Methanogenic archaea and the global carbon cycle.</title>
        <authorList>
            <person name="Henriksen J.R."/>
            <person name="Luke J."/>
            <person name="Reinhart S."/>
            <person name="Benedict M.N."/>
            <person name="Youngblut N.D."/>
            <person name="Metcalf M.E."/>
            <person name="Whitaker R.J."/>
            <person name="Metcalf W.W."/>
        </authorList>
    </citation>
    <scope>NUCLEOTIDE SEQUENCE [LARGE SCALE GENOMIC DNA]</scope>
    <source>
        <strain evidence="1 2">MS</strain>
    </source>
</reference>
<dbReference type="KEGG" id="mby:MSBRM_0309"/>
<name>A0A0E3QRY3_METBA</name>
<gene>
    <name evidence="1" type="ORF">MSBRM_0309</name>
</gene>
<dbReference type="PATRIC" id="fig|1434108.4.peg.352"/>
<proteinExistence type="predicted"/>
<keyword evidence="1" id="KW-0378">Hydrolase</keyword>
<organism evidence="1 2">
    <name type="scientific">Methanosarcina barkeri MS</name>
    <dbReference type="NCBI Taxonomy" id="1434108"/>
    <lineage>
        <taxon>Archaea</taxon>
        <taxon>Methanobacteriati</taxon>
        <taxon>Methanobacteriota</taxon>
        <taxon>Stenosarchaea group</taxon>
        <taxon>Methanomicrobia</taxon>
        <taxon>Methanosarcinales</taxon>
        <taxon>Methanosarcinaceae</taxon>
        <taxon>Methanosarcina</taxon>
    </lineage>
</organism>
<evidence type="ECO:0000313" key="2">
    <source>
        <dbReference type="Proteomes" id="UP000033033"/>
    </source>
</evidence>
<accession>A0A0E3QRY3</accession>
<dbReference type="STRING" id="1434108.MSBRM_0309"/>
<protein>
    <submittedName>
        <fullName evidence="1">Cysteine protease (Papain C1 family)</fullName>
    </submittedName>
</protein>
<dbReference type="Gene3D" id="3.90.70.10">
    <property type="entry name" value="Cysteine proteinases"/>
    <property type="match status" value="1"/>
</dbReference>